<comment type="caution">
    <text evidence="1">The sequence shown here is derived from an EMBL/GenBank/DDBJ whole genome shotgun (WGS) entry which is preliminary data.</text>
</comment>
<dbReference type="EMBL" id="CAJNIZ010043534">
    <property type="protein sequence ID" value="CAE7662426.1"/>
    <property type="molecule type" value="Genomic_DNA"/>
</dbReference>
<dbReference type="OrthoDB" id="419693at2759"/>
<name>A0A812W9W1_SYMPI</name>
<proteinExistence type="predicted"/>
<evidence type="ECO:0000313" key="1">
    <source>
        <dbReference type="EMBL" id="CAE7662426.1"/>
    </source>
</evidence>
<protein>
    <recommendedName>
        <fullName evidence="3">ISXO2-like transposase domain-containing protein</fullName>
    </recommendedName>
</protein>
<organism evidence="1 2">
    <name type="scientific">Symbiodinium pilosum</name>
    <name type="common">Dinoflagellate</name>
    <dbReference type="NCBI Taxonomy" id="2952"/>
    <lineage>
        <taxon>Eukaryota</taxon>
        <taxon>Sar</taxon>
        <taxon>Alveolata</taxon>
        <taxon>Dinophyceae</taxon>
        <taxon>Suessiales</taxon>
        <taxon>Symbiodiniaceae</taxon>
        <taxon>Symbiodinium</taxon>
    </lineage>
</organism>
<evidence type="ECO:0008006" key="3">
    <source>
        <dbReference type="Google" id="ProtNLM"/>
    </source>
</evidence>
<evidence type="ECO:0000313" key="2">
    <source>
        <dbReference type="Proteomes" id="UP000649617"/>
    </source>
</evidence>
<sequence length="314" mass="35220">MCEPAITQRSSAKQKEKFAQELARAQLPEHSIWFRGSRCCRLYSAVRFTVLPIRKTTWPLPQVAAFVQEYAEMPVPSLQALCRQVGVSRCTTSKTLFKWLLGQEAALGYARMQRCKLRGALEGDGTCLKLFRRAQANFHVALWGLVERPGSAQNPKCLIYLLPVKKTAANSVCPVESRADILSTGGLEQIERCLRSGRDTKSLLLTDGAQVYGRLAKEYGLSHRFVVHSKGQFSEMQSAGRHGRVRVNTGLIDQTWTDVKGFVPKCLTAGTKNSDEPSYNPHLFQYLYAWWLRKNTPEAKERLAMIGRALRGAA</sequence>
<accession>A0A812W9W1</accession>
<dbReference type="AlphaFoldDB" id="A0A812W9W1"/>
<reference evidence="1" key="1">
    <citation type="submission" date="2021-02" db="EMBL/GenBank/DDBJ databases">
        <authorList>
            <person name="Dougan E. K."/>
            <person name="Rhodes N."/>
            <person name="Thang M."/>
            <person name="Chan C."/>
        </authorList>
    </citation>
    <scope>NUCLEOTIDE SEQUENCE</scope>
</reference>
<keyword evidence="2" id="KW-1185">Reference proteome</keyword>
<gene>
    <name evidence="1" type="ORF">SPIL2461_LOCUS18018</name>
</gene>
<dbReference type="Proteomes" id="UP000649617">
    <property type="component" value="Unassembled WGS sequence"/>
</dbReference>